<dbReference type="InterPro" id="IPR022181">
    <property type="entry name" value="Bcl2-/adenovirus-E1B"/>
</dbReference>
<dbReference type="OrthoDB" id="19923at2759"/>
<feature type="region of interest" description="Disordered" evidence="6">
    <location>
        <begin position="438"/>
        <end position="500"/>
    </location>
</feature>
<comment type="subcellular location">
    <subcellularLocation>
        <location evidence="1">Cytoplasm</location>
    </subcellularLocation>
</comment>
<name>A0A164SR63_9CRUS</name>
<keyword evidence="2" id="KW-0963">Cytoplasm</keyword>
<accession>A0A164SR63</accession>
<dbReference type="FunFam" id="3.40.525.10:FF:000001">
    <property type="entry name" value="BCL2/adenovirus E1B protein-interacting protein 2"/>
    <property type="match status" value="1"/>
</dbReference>
<gene>
    <name evidence="8" type="ORF">APZ42_025794</name>
</gene>
<dbReference type="EMBL" id="LRGB01001942">
    <property type="protein sequence ID" value="KZS09866.1"/>
    <property type="molecule type" value="Genomic_DNA"/>
</dbReference>
<keyword evidence="4" id="KW-0378">Hydrolase</keyword>
<dbReference type="STRING" id="35525.A0A164SR63"/>
<reference evidence="8 9" key="1">
    <citation type="submission" date="2016-03" db="EMBL/GenBank/DDBJ databases">
        <title>EvidentialGene: Evidence-directed Construction of Genes on Genomes.</title>
        <authorList>
            <person name="Gilbert D.G."/>
            <person name="Choi J.-H."/>
            <person name="Mockaitis K."/>
            <person name="Colbourne J."/>
            <person name="Pfrender M."/>
        </authorList>
    </citation>
    <scope>NUCLEOTIDE SEQUENCE [LARGE SCALE GENOMIC DNA]</scope>
    <source>
        <strain evidence="8 9">Xinb3</strain>
        <tissue evidence="8">Complete organism</tissue>
    </source>
</reference>
<evidence type="ECO:0000256" key="6">
    <source>
        <dbReference type="SAM" id="MobiDB-lite"/>
    </source>
</evidence>
<proteinExistence type="predicted"/>
<keyword evidence="9" id="KW-1185">Reference proteome</keyword>
<evidence type="ECO:0000256" key="1">
    <source>
        <dbReference type="ARBA" id="ARBA00004496"/>
    </source>
</evidence>
<evidence type="ECO:0000256" key="2">
    <source>
        <dbReference type="ARBA" id="ARBA00022490"/>
    </source>
</evidence>
<dbReference type="GO" id="GO:0005737">
    <property type="term" value="C:cytoplasm"/>
    <property type="evidence" value="ECO:0007669"/>
    <property type="project" value="UniProtKB-SubCell"/>
</dbReference>
<dbReference type="InterPro" id="IPR001251">
    <property type="entry name" value="CRAL-TRIO_dom"/>
</dbReference>
<feature type="compositionally biased region" description="Basic and acidic residues" evidence="6">
    <location>
        <begin position="34"/>
        <end position="51"/>
    </location>
</feature>
<evidence type="ECO:0000256" key="4">
    <source>
        <dbReference type="ARBA" id="ARBA00022801"/>
    </source>
</evidence>
<comment type="caution">
    <text evidence="8">The sequence shown here is derived from an EMBL/GenBank/DDBJ whole genome shotgun (WGS) entry which is preliminary data.</text>
</comment>
<feature type="domain" description="CRAL-TRIO" evidence="7">
    <location>
        <begin position="517"/>
        <end position="679"/>
    </location>
</feature>
<feature type="compositionally biased region" description="Basic and acidic residues" evidence="6">
    <location>
        <begin position="477"/>
        <end position="488"/>
    </location>
</feature>
<feature type="compositionally biased region" description="Basic and acidic residues" evidence="6">
    <location>
        <begin position="387"/>
        <end position="411"/>
    </location>
</feature>
<feature type="region of interest" description="Disordered" evidence="6">
    <location>
        <begin position="89"/>
        <end position="141"/>
    </location>
</feature>
<keyword evidence="5" id="KW-0464">Manganese</keyword>
<keyword evidence="3" id="KW-0479">Metal-binding</keyword>
<feature type="region of interest" description="Disordered" evidence="6">
    <location>
        <begin position="1"/>
        <end position="52"/>
    </location>
</feature>
<dbReference type="AlphaFoldDB" id="A0A164SR63"/>
<organism evidence="8 9">
    <name type="scientific">Daphnia magna</name>
    <dbReference type="NCBI Taxonomy" id="35525"/>
    <lineage>
        <taxon>Eukaryota</taxon>
        <taxon>Metazoa</taxon>
        <taxon>Ecdysozoa</taxon>
        <taxon>Arthropoda</taxon>
        <taxon>Crustacea</taxon>
        <taxon>Branchiopoda</taxon>
        <taxon>Diplostraca</taxon>
        <taxon>Cladocera</taxon>
        <taxon>Anomopoda</taxon>
        <taxon>Daphniidae</taxon>
        <taxon>Daphnia</taxon>
    </lineage>
</organism>
<dbReference type="CDD" id="cd00170">
    <property type="entry name" value="SEC14"/>
    <property type="match status" value="1"/>
</dbReference>
<dbReference type="Gene3D" id="3.40.525.10">
    <property type="entry name" value="CRAL-TRIO lipid binding domain"/>
    <property type="match status" value="1"/>
</dbReference>
<dbReference type="Pfam" id="PF12496">
    <property type="entry name" value="BNIP2"/>
    <property type="match status" value="1"/>
</dbReference>
<evidence type="ECO:0000259" key="7">
    <source>
        <dbReference type="PROSITE" id="PS50191"/>
    </source>
</evidence>
<dbReference type="PANTHER" id="PTHR12112:SF22">
    <property type="entry name" value="MANGANESE-DEPENDENT INORGANIC PYROPHOSPHATASE-RELATED"/>
    <property type="match status" value="1"/>
</dbReference>
<dbReference type="PROSITE" id="PS50191">
    <property type="entry name" value="CRAL_TRIO"/>
    <property type="match status" value="1"/>
</dbReference>
<sequence length="690" mass="78160">MDVQSITPYPYQQAEKKSNLVGESAKLEVSCLDSRQKNHEENRAEQEDKQANHFGLDLELPHPDHYLPETVDFPSSPSAMMKYRVADDDELSHSPEDHRPEHNEPVTDSEDEESLRAVIDTNNSVRLKKEEESSDSANVSDTEEYFEDFHLPMTHQNSMSTRRSFMRKIKAVDIRVPDADRIEGIVKSGQLNRHGSIRRKIVPQPQDFINDSLYSDQSETSPAKFTSTPNGTFAELDLANDTMFMSEQQDHDCILMPFANGDVDKETSELPAEMPIDNGSLAEMAPLDEATLLKIMDCLNSEKVRDIYTLGSTLQDLLSTAEVEEIVSNSHRYSEVISRDILMALTERRTPEAVDPLAKNKVASVQVSSAAVSSAPPDLIDSQDISRNPDRRETAKIKKRLSATDDSARMDDDSDDDINLNAVCPVIEEENVLVCEDGGQPDAASGSDSLFSSPIDGWDLSPEGIRNSEGLQSSLNERMDSSRTKPDLIPETSAQEEKDEERNWRSVVIMGLERKIDLKVIEPYKKVLSHGGYQGNDCQTAVIVFSACFLPDRSRVDYDYVMEHLFLYVLTTLDQLVAEDYVLIYFHGATPKSCIPRFSWVKNCYQMIDRRLRKNLKRLYLVHPTLWLKAAVLMCRPFISTKFSRKIVYIPNLPSLSAELPMDHVCIPDRVKQLEFTLMIQDIKRRKGLR</sequence>
<evidence type="ECO:0000256" key="3">
    <source>
        <dbReference type="ARBA" id="ARBA00022723"/>
    </source>
</evidence>
<dbReference type="SUPFAM" id="SSF52087">
    <property type="entry name" value="CRAL/TRIO domain"/>
    <property type="match status" value="1"/>
</dbReference>
<feature type="region of interest" description="Disordered" evidence="6">
    <location>
        <begin position="373"/>
        <end position="416"/>
    </location>
</feature>
<evidence type="ECO:0000313" key="9">
    <source>
        <dbReference type="Proteomes" id="UP000076858"/>
    </source>
</evidence>
<dbReference type="InterPro" id="IPR036865">
    <property type="entry name" value="CRAL-TRIO_dom_sf"/>
</dbReference>
<dbReference type="Proteomes" id="UP000076858">
    <property type="component" value="Unassembled WGS sequence"/>
</dbReference>
<evidence type="ECO:0000256" key="5">
    <source>
        <dbReference type="ARBA" id="ARBA00023211"/>
    </source>
</evidence>
<dbReference type="Pfam" id="PF13716">
    <property type="entry name" value="CRAL_TRIO_2"/>
    <property type="match status" value="1"/>
</dbReference>
<dbReference type="PANTHER" id="PTHR12112">
    <property type="entry name" value="BNIP - RELATED"/>
    <property type="match status" value="1"/>
</dbReference>
<evidence type="ECO:0000313" key="8">
    <source>
        <dbReference type="EMBL" id="KZS09866.1"/>
    </source>
</evidence>
<protein>
    <recommendedName>
        <fullName evidence="7">CRAL-TRIO domain-containing protein</fullName>
    </recommendedName>
</protein>
<feature type="compositionally biased region" description="Basic and acidic residues" evidence="6">
    <location>
        <begin position="91"/>
        <end position="105"/>
    </location>
</feature>